<dbReference type="NCBIfam" id="NF005394">
    <property type="entry name" value="PRK06939.1"/>
    <property type="match status" value="1"/>
</dbReference>
<gene>
    <name evidence="7" type="ORF">DYB32_004206</name>
</gene>
<feature type="domain" description="Aminotransferase class I/classII large" evidence="6">
    <location>
        <begin position="52"/>
        <end position="412"/>
    </location>
</feature>
<dbReference type="Proteomes" id="UP000285060">
    <property type="component" value="Unassembled WGS sequence"/>
</dbReference>
<proteinExistence type="inferred from homology"/>
<dbReference type="PANTHER" id="PTHR13693:SF102">
    <property type="entry name" value="2-AMINO-3-KETOBUTYRATE COENZYME A LIGASE, MITOCHONDRIAL"/>
    <property type="match status" value="1"/>
</dbReference>
<dbReference type="Gene3D" id="3.90.1150.10">
    <property type="entry name" value="Aspartate Aminotransferase, domain 1"/>
    <property type="match status" value="2"/>
</dbReference>
<evidence type="ECO:0000256" key="5">
    <source>
        <dbReference type="ARBA" id="ARBA00023315"/>
    </source>
</evidence>
<evidence type="ECO:0000256" key="1">
    <source>
        <dbReference type="ARBA" id="ARBA00001933"/>
    </source>
</evidence>
<name>A0A3R6VYE1_9STRA</name>
<dbReference type="InterPro" id="IPR004839">
    <property type="entry name" value="Aminotransferase_I/II_large"/>
</dbReference>
<dbReference type="InterPro" id="IPR015424">
    <property type="entry name" value="PyrdxlP-dep_Trfase"/>
</dbReference>
<evidence type="ECO:0000256" key="2">
    <source>
        <dbReference type="ARBA" id="ARBA00008392"/>
    </source>
</evidence>
<dbReference type="HAMAP" id="MF_00985">
    <property type="entry name" value="2am3keto_CoA_ligase"/>
    <property type="match status" value="1"/>
</dbReference>
<dbReference type="FunFam" id="3.40.640.10:FF:000006">
    <property type="entry name" value="5-aminolevulinate synthase, mitochondrial"/>
    <property type="match status" value="1"/>
</dbReference>
<dbReference type="SUPFAM" id="SSF53383">
    <property type="entry name" value="PLP-dependent transferases"/>
    <property type="match status" value="1"/>
</dbReference>
<dbReference type="InterPro" id="IPR015421">
    <property type="entry name" value="PyrdxlP-dep_Trfase_major"/>
</dbReference>
<keyword evidence="8" id="KW-1185">Reference proteome</keyword>
<dbReference type="GO" id="GO:0005739">
    <property type="term" value="C:mitochondrion"/>
    <property type="evidence" value="ECO:0007669"/>
    <property type="project" value="TreeGrafter"/>
</dbReference>
<dbReference type="CDD" id="cd06454">
    <property type="entry name" value="KBL_like"/>
    <property type="match status" value="1"/>
</dbReference>
<evidence type="ECO:0000313" key="7">
    <source>
        <dbReference type="EMBL" id="RHY30597.1"/>
    </source>
</evidence>
<accession>A0A3R6VYE1</accession>
<evidence type="ECO:0000256" key="4">
    <source>
        <dbReference type="ARBA" id="ARBA00022898"/>
    </source>
</evidence>
<keyword evidence="3" id="KW-0808">Transferase</keyword>
<dbReference type="NCBIfam" id="TIGR01822">
    <property type="entry name" value="2am3keto_CoA"/>
    <property type="match status" value="1"/>
</dbReference>
<evidence type="ECO:0000313" key="8">
    <source>
        <dbReference type="Proteomes" id="UP000285060"/>
    </source>
</evidence>
<dbReference type="EMBL" id="QUSY01000296">
    <property type="protein sequence ID" value="RHY30597.1"/>
    <property type="molecule type" value="Genomic_DNA"/>
</dbReference>
<dbReference type="InterPro" id="IPR050087">
    <property type="entry name" value="AON_synthase_class-II"/>
</dbReference>
<comment type="similarity">
    <text evidence="2">Belongs to the class-II pyridoxal-phosphate-dependent aminotransferase family.</text>
</comment>
<keyword evidence="5" id="KW-0012">Acyltransferase</keyword>
<evidence type="ECO:0000256" key="3">
    <source>
        <dbReference type="ARBA" id="ARBA00022679"/>
    </source>
</evidence>
<protein>
    <recommendedName>
        <fullName evidence="6">Aminotransferase class I/classII large domain-containing protein</fullName>
    </recommendedName>
</protein>
<dbReference type="InterPro" id="IPR015422">
    <property type="entry name" value="PyrdxlP-dep_Trfase_small"/>
</dbReference>
<dbReference type="AlphaFoldDB" id="A0A3R6VYE1"/>
<dbReference type="VEuPathDB" id="FungiDB:H310_06848"/>
<reference evidence="7 8" key="1">
    <citation type="submission" date="2018-08" db="EMBL/GenBank/DDBJ databases">
        <title>Aphanomyces genome sequencing and annotation.</title>
        <authorList>
            <person name="Minardi D."/>
            <person name="Oidtmann B."/>
            <person name="Van Der Giezen M."/>
            <person name="Studholme D.J."/>
        </authorList>
    </citation>
    <scope>NUCLEOTIDE SEQUENCE [LARGE SCALE GENOMIC DNA]</scope>
    <source>
        <strain evidence="7 8">NJM0002</strain>
    </source>
</reference>
<keyword evidence="4" id="KW-0663">Pyridoxal phosphate</keyword>
<organism evidence="7 8">
    <name type="scientific">Aphanomyces invadans</name>
    <dbReference type="NCBI Taxonomy" id="157072"/>
    <lineage>
        <taxon>Eukaryota</taxon>
        <taxon>Sar</taxon>
        <taxon>Stramenopiles</taxon>
        <taxon>Oomycota</taxon>
        <taxon>Saprolegniomycetes</taxon>
        <taxon>Saprolegniales</taxon>
        <taxon>Verrucalvaceae</taxon>
        <taxon>Aphanomyces</taxon>
    </lineage>
</organism>
<comment type="caution">
    <text evidence="7">The sequence shown here is derived from an EMBL/GenBank/DDBJ whole genome shotgun (WGS) entry which is preliminary data.</text>
</comment>
<comment type="cofactor">
    <cofactor evidence="1">
        <name>pyridoxal 5'-phosphate</name>
        <dbReference type="ChEBI" id="CHEBI:597326"/>
    </cofactor>
</comment>
<dbReference type="Gene3D" id="3.40.640.10">
    <property type="entry name" value="Type I PLP-dependent aspartate aminotransferase-like (Major domain)"/>
    <property type="match status" value="1"/>
</dbReference>
<dbReference type="GO" id="GO:0006567">
    <property type="term" value="P:L-threonine catabolic process"/>
    <property type="evidence" value="ECO:0007669"/>
    <property type="project" value="InterPro"/>
</dbReference>
<sequence>MAQFRRFSSKANTLTRRLANEISDIKAAGTYKNERVITSPQGALIKVANNGVLNFCANNYLGLSNHPEVVAAAKKALDTHGFGLSSVRFICGTQDIHKKLERAIADFHGTDDAILYPSCFDANAGLFEAILNNEDAIITDELNHASIIDGIRLCKAERHRFKHMDIADLEDKLKATQHCRTRLIATDGAFSMDGDIAPLDVICDLADKYDAQVFIDECHTTGFFGKTGRGTDEYFGVQGRIDIINSTLGKALGGGTGGYTTGRQEVVDMLRQKARPYLFSNSVSPVVVGASLKVFELLNSSSEYVDKILANTHRFRDRMAEAGFTLTGARDHAIIAVMIGDARLASKLADDMLQKGIYVIGFSYPVRRLPRYDLDSSDGGVEQVVPQGKARIRVQMSAAHSLEDVDKCVEAFIACGKANKII</sequence>
<dbReference type="InterPro" id="IPR011282">
    <property type="entry name" value="2am3keto_CoA_ligase"/>
</dbReference>
<dbReference type="GO" id="GO:0008890">
    <property type="term" value="F:glycine C-acetyltransferase activity"/>
    <property type="evidence" value="ECO:0007669"/>
    <property type="project" value="InterPro"/>
</dbReference>
<dbReference type="GO" id="GO:0030170">
    <property type="term" value="F:pyridoxal phosphate binding"/>
    <property type="evidence" value="ECO:0007669"/>
    <property type="project" value="InterPro"/>
</dbReference>
<evidence type="ECO:0000259" key="6">
    <source>
        <dbReference type="Pfam" id="PF00155"/>
    </source>
</evidence>
<dbReference type="Pfam" id="PF00155">
    <property type="entry name" value="Aminotran_1_2"/>
    <property type="match status" value="1"/>
</dbReference>
<dbReference type="PANTHER" id="PTHR13693">
    <property type="entry name" value="CLASS II AMINOTRANSFERASE/8-AMINO-7-OXONONANOATE SYNTHASE"/>
    <property type="match status" value="1"/>
</dbReference>